<protein>
    <submittedName>
        <fullName evidence="2">Uncharacterized protein</fullName>
    </submittedName>
</protein>
<evidence type="ECO:0000256" key="1">
    <source>
        <dbReference type="SAM" id="SignalP"/>
    </source>
</evidence>
<sequence>MRIVKTLISITFLASLPVSALAWDHEMERGVDLYQAGDSDVGVSLVCDPNSVYGTTVSAVMVAFGADPDISAVTTFRFPDLIRIDAAMIHGRISKAENQDGVWEPLLAGLRAHSAVEISLNGEMRTVALGDPLPFTCL</sequence>
<feature type="signal peptide" evidence="1">
    <location>
        <begin position="1"/>
        <end position="22"/>
    </location>
</feature>
<dbReference type="EMBL" id="FOVP01000021">
    <property type="protein sequence ID" value="SFO26327.1"/>
    <property type="molecule type" value="Genomic_DNA"/>
</dbReference>
<feature type="chain" id="PRO_5011710901" evidence="1">
    <location>
        <begin position="23"/>
        <end position="138"/>
    </location>
</feature>
<dbReference type="OrthoDB" id="7742622at2"/>
<dbReference type="AlphaFoldDB" id="A0A1I5FRE2"/>
<organism evidence="2 3">
    <name type="scientific">Roseovarius lutimaris</name>
    <dbReference type="NCBI Taxonomy" id="1005928"/>
    <lineage>
        <taxon>Bacteria</taxon>
        <taxon>Pseudomonadati</taxon>
        <taxon>Pseudomonadota</taxon>
        <taxon>Alphaproteobacteria</taxon>
        <taxon>Rhodobacterales</taxon>
        <taxon>Roseobacteraceae</taxon>
        <taxon>Roseovarius</taxon>
    </lineage>
</organism>
<dbReference type="Proteomes" id="UP000198599">
    <property type="component" value="Unassembled WGS sequence"/>
</dbReference>
<keyword evidence="1" id="KW-0732">Signal</keyword>
<keyword evidence="3" id="KW-1185">Reference proteome</keyword>
<name>A0A1I5FRE2_9RHOB</name>
<evidence type="ECO:0000313" key="2">
    <source>
        <dbReference type="EMBL" id="SFO26327.1"/>
    </source>
</evidence>
<proteinExistence type="predicted"/>
<dbReference type="GeneID" id="57290775"/>
<dbReference type="RefSeq" id="WP_092841516.1">
    <property type="nucleotide sequence ID" value="NZ_FOVP01000021.1"/>
</dbReference>
<dbReference type="STRING" id="1005928.SAMN04487859_12159"/>
<reference evidence="3" key="1">
    <citation type="submission" date="2016-10" db="EMBL/GenBank/DDBJ databases">
        <authorList>
            <person name="Varghese N."/>
            <person name="Submissions S."/>
        </authorList>
    </citation>
    <scope>NUCLEOTIDE SEQUENCE [LARGE SCALE GENOMIC DNA]</scope>
    <source>
        <strain evidence="3">DSM 28463</strain>
    </source>
</reference>
<gene>
    <name evidence="2" type="ORF">SAMN04487859_12159</name>
</gene>
<evidence type="ECO:0000313" key="3">
    <source>
        <dbReference type="Proteomes" id="UP000198599"/>
    </source>
</evidence>
<accession>A0A1I5FRE2</accession>